<keyword evidence="1" id="KW-0677">Repeat</keyword>
<evidence type="ECO:0000313" key="4">
    <source>
        <dbReference type="Proteomes" id="UP000278143"/>
    </source>
</evidence>
<evidence type="ECO:0000313" key="3">
    <source>
        <dbReference type="EMBL" id="RKP23181.1"/>
    </source>
</evidence>
<feature type="compositionally biased region" description="Basic and acidic residues" evidence="2">
    <location>
        <begin position="643"/>
        <end position="654"/>
    </location>
</feature>
<organism evidence="3 4">
    <name type="scientific">Syncephalis pseudoplumigaleata</name>
    <dbReference type="NCBI Taxonomy" id="1712513"/>
    <lineage>
        <taxon>Eukaryota</taxon>
        <taxon>Fungi</taxon>
        <taxon>Fungi incertae sedis</taxon>
        <taxon>Zoopagomycota</taxon>
        <taxon>Zoopagomycotina</taxon>
        <taxon>Zoopagomycetes</taxon>
        <taxon>Zoopagales</taxon>
        <taxon>Piptocephalidaceae</taxon>
        <taxon>Syncephalis</taxon>
    </lineage>
</organism>
<feature type="region of interest" description="Disordered" evidence="2">
    <location>
        <begin position="638"/>
        <end position="666"/>
    </location>
</feature>
<keyword evidence="4" id="KW-1185">Reference proteome</keyword>
<sequence length="666" mass="75636">MLHNASPDVLQDFLAVLFLEDIRLPTAEHYVAWIRYHIKVGQPYRGICVYEKYRQTADLRHHVEAIVTMAEAFVANELVQSTIDRKHGFGYQRCRLLYYDLLQQRNPLLNVHINQVLQLLSRRAIPDKLDLYENARAMGYTIEVGTQRVLFRNVFIGADTDIKPLLALYADIRRANHLPDINTVSHMFHLLVGSARKTDSLSPAVEEPESVALSIFKDVYACGGTLSTASLACLMTRLAKLGRFNDVREVYRTASEHLLVRQLGRDLQLDGGYVAALLHGDMVREALNVFEDMISHAYHQSEHGHRAGPKGEALVDSGATEQLLVAMMQWVPFEREEWPGVLQLLDDMRTFKVPLTAPLLPGFIKTCLHLEEPAKAEALLLAYLATRPSLQHLEGANWPGPEHMAQRIIGCYVAMKQPADAVQLFLRCREQGVVVSRTATGQILDHLLAHTSTDGIPAIIAYFQRHALPMHAAHYTRVMTLLARAKQLDLVLACYADAAAHHLQNNPYIITCVIQAYVHAGQCADGWQFYLQAREQHRFRLRQASLSVMFNLAGRLHSREILETLRRTAQTDSVEFNEVHWLALEQAYRRVNALDESLDILLRRMPQAGYIPDYTLLQRVYATLRRHASTTMQRALQQAMRKWYPDRRPSRMDKPPSPPLPSPASP</sequence>
<dbReference type="Proteomes" id="UP000278143">
    <property type="component" value="Unassembled WGS sequence"/>
</dbReference>
<feature type="compositionally biased region" description="Pro residues" evidence="2">
    <location>
        <begin position="655"/>
        <end position="666"/>
    </location>
</feature>
<dbReference type="PANTHER" id="PTHR47447:SF17">
    <property type="entry name" value="OS12G0638900 PROTEIN"/>
    <property type="match status" value="1"/>
</dbReference>
<dbReference type="InterPro" id="IPR011990">
    <property type="entry name" value="TPR-like_helical_dom_sf"/>
</dbReference>
<proteinExistence type="predicted"/>
<gene>
    <name evidence="3" type="ORF">SYNPS1DRAFT_31107</name>
</gene>
<dbReference type="PANTHER" id="PTHR47447">
    <property type="entry name" value="OS03G0856100 PROTEIN"/>
    <property type="match status" value="1"/>
</dbReference>
<evidence type="ECO:0000256" key="1">
    <source>
        <dbReference type="ARBA" id="ARBA00022737"/>
    </source>
</evidence>
<dbReference type="OrthoDB" id="10472759at2759"/>
<accession>A0A4P9YVC9</accession>
<dbReference type="AlphaFoldDB" id="A0A4P9YVC9"/>
<evidence type="ECO:0000256" key="2">
    <source>
        <dbReference type="SAM" id="MobiDB-lite"/>
    </source>
</evidence>
<protein>
    <recommendedName>
        <fullName evidence="5">Pentacotripeptide-repeat region of PRORP domain-containing protein</fullName>
    </recommendedName>
</protein>
<dbReference type="Gene3D" id="1.25.40.10">
    <property type="entry name" value="Tetratricopeptide repeat domain"/>
    <property type="match status" value="2"/>
</dbReference>
<dbReference type="EMBL" id="KZ991236">
    <property type="protein sequence ID" value="RKP23181.1"/>
    <property type="molecule type" value="Genomic_DNA"/>
</dbReference>
<evidence type="ECO:0008006" key="5">
    <source>
        <dbReference type="Google" id="ProtNLM"/>
    </source>
</evidence>
<name>A0A4P9YVC9_9FUNG</name>
<reference evidence="4" key="1">
    <citation type="journal article" date="2018" name="Nat. Microbiol.">
        <title>Leveraging single-cell genomics to expand the fungal tree of life.</title>
        <authorList>
            <person name="Ahrendt S.R."/>
            <person name="Quandt C.A."/>
            <person name="Ciobanu D."/>
            <person name="Clum A."/>
            <person name="Salamov A."/>
            <person name="Andreopoulos B."/>
            <person name="Cheng J.F."/>
            <person name="Woyke T."/>
            <person name="Pelin A."/>
            <person name="Henrissat B."/>
            <person name="Reynolds N.K."/>
            <person name="Benny G.L."/>
            <person name="Smith M.E."/>
            <person name="James T.Y."/>
            <person name="Grigoriev I.V."/>
        </authorList>
    </citation>
    <scope>NUCLEOTIDE SEQUENCE [LARGE SCALE GENOMIC DNA]</scope>
    <source>
        <strain evidence="4">Benny S71-1</strain>
    </source>
</reference>